<dbReference type="EMBL" id="CM047583">
    <property type="protein sequence ID" value="KAI9912604.1"/>
    <property type="molecule type" value="Genomic_DNA"/>
</dbReference>
<proteinExistence type="predicted"/>
<dbReference type="Proteomes" id="UP001163321">
    <property type="component" value="Chromosome 4"/>
</dbReference>
<organism evidence="1 2">
    <name type="scientific">Peronosclerospora sorghi</name>
    <dbReference type="NCBI Taxonomy" id="230839"/>
    <lineage>
        <taxon>Eukaryota</taxon>
        <taxon>Sar</taxon>
        <taxon>Stramenopiles</taxon>
        <taxon>Oomycota</taxon>
        <taxon>Peronosporomycetes</taxon>
        <taxon>Peronosporales</taxon>
        <taxon>Peronosporaceae</taxon>
        <taxon>Peronosclerospora</taxon>
    </lineage>
</organism>
<gene>
    <name evidence="1" type="ORF">PsorP6_006574</name>
</gene>
<name>A0ACC0W3D8_9STRA</name>
<comment type="caution">
    <text evidence="1">The sequence shown here is derived from an EMBL/GenBank/DDBJ whole genome shotgun (WGS) entry which is preliminary data.</text>
</comment>
<evidence type="ECO:0000313" key="2">
    <source>
        <dbReference type="Proteomes" id="UP001163321"/>
    </source>
</evidence>
<protein>
    <submittedName>
        <fullName evidence="1">Uncharacterized protein</fullName>
    </submittedName>
</protein>
<evidence type="ECO:0000313" key="1">
    <source>
        <dbReference type="EMBL" id="KAI9912604.1"/>
    </source>
</evidence>
<reference evidence="1 2" key="1">
    <citation type="journal article" date="2022" name="bioRxiv">
        <title>The genome of the oomycete Peronosclerospora sorghi, a cosmopolitan pathogen of maize and sorghum, is inflated with dispersed pseudogenes.</title>
        <authorList>
            <person name="Fletcher K."/>
            <person name="Martin F."/>
            <person name="Isakeit T."/>
            <person name="Cavanaugh K."/>
            <person name="Magill C."/>
            <person name="Michelmore R."/>
        </authorList>
    </citation>
    <scope>NUCLEOTIDE SEQUENCE [LARGE SCALE GENOMIC DNA]</scope>
    <source>
        <strain evidence="1">P6</strain>
    </source>
</reference>
<accession>A0ACC0W3D8</accession>
<sequence length="241" mass="28255">MPREVDELFEFDAPKFRDLSVPILPLPEGKHDPWFDEIHEDHSKPSVELARDFAEAVRRLEGKKDPPKGGVKSNARLEHKTARSGRDKENQPRKVLFTKQYGSVKAWRKPLEPVQATKDLQTESRAPKRRQPLVDAGNRLNAERKRKASREEKTIRELLKKHNKKIKTAHAYEPSRHSVREVKQWEREMKKSYYALSVEERVRANQEITLWKKQRLDSKQKSRSGPTTLERDRLSTRALRG</sequence>
<keyword evidence="2" id="KW-1185">Reference proteome</keyword>